<dbReference type="InterPro" id="IPR029055">
    <property type="entry name" value="Ntn_hydrolases_N"/>
</dbReference>
<dbReference type="AlphaFoldDB" id="A0AAD9I7H9"/>
<dbReference type="FunFam" id="3.60.20.30:FF:000007">
    <property type="entry name" value="Similar to threonine aspartase"/>
    <property type="match status" value="1"/>
</dbReference>
<keyword evidence="5" id="KW-1185">Reference proteome</keyword>
<sequence length="422" mass="43798">MVWLCVSYEVPAYLEVPTREIDAMQAGGSRAFISTLTSDSSSTDTGSDGAVDRIWKRNARPVAAIFIHAGAGYHSIKNEKVHLDACSEAARIGMKFLKAGGGAPAAVEAAIRSLEDKEITNAGFGSNLNMDGVVECDATLVDHLGRSGACGAVPGIKNPISLAKLILDASNQPLAVELREATSCRHDTTFPPLPMVGEQDERRKRKASGGQSPAGCVGSGFNGDASDLNPDDADTDRITDTVGAIAIDSQGNIAAGSSSGGIGMKHGGRIGPAALVGIGTAVIPEDPADDEARSVAAVTSGTGEHMATSLASARCAERLFHGARRGAGGRHIDEDDDRALMEAFVIDDFMGHPGVRNQTSPGAIGVMAVKKCRAGIYFYFAHNTDSFALASMTATEREPVCVMSRLGQSGDVAQGARKIPTS</sequence>
<dbReference type="InterPro" id="IPR000246">
    <property type="entry name" value="Peptidase_T2"/>
</dbReference>
<dbReference type="GO" id="GO:0051604">
    <property type="term" value="P:protein maturation"/>
    <property type="evidence" value="ECO:0007669"/>
    <property type="project" value="TreeGrafter"/>
</dbReference>
<dbReference type="InterPro" id="IPR037464">
    <property type="entry name" value="Taspase1"/>
</dbReference>
<evidence type="ECO:0000313" key="5">
    <source>
        <dbReference type="Proteomes" id="UP001217918"/>
    </source>
</evidence>
<evidence type="ECO:0000256" key="3">
    <source>
        <dbReference type="SAM" id="MobiDB-lite"/>
    </source>
</evidence>
<feature type="region of interest" description="Disordered" evidence="3">
    <location>
        <begin position="186"/>
        <end position="236"/>
    </location>
</feature>
<accession>A0AAD9I7H9</accession>
<protein>
    <recommendedName>
        <fullName evidence="6">Threonine aspartase</fullName>
    </recommendedName>
</protein>
<comment type="caution">
    <text evidence="4">The sequence shown here is derived from an EMBL/GenBank/DDBJ whole genome shotgun (WGS) entry which is preliminary data.</text>
</comment>
<gene>
    <name evidence="4" type="ORF">P8C59_006341</name>
</gene>
<dbReference type="SUPFAM" id="SSF56235">
    <property type="entry name" value="N-terminal nucleophile aminohydrolases (Ntn hydrolases)"/>
    <property type="match status" value="1"/>
</dbReference>
<organism evidence="4 5">
    <name type="scientific">Phyllachora maydis</name>
    <dbReference type="NCBI Taxonomy" id="1825666"/>
    <lineage>
        <taxon>Eukaryota</taxon>
        <taxon>Fungi</taxon>
        <taxon>Dikarya</taxon>
        <taxon>Ascomycota</taxon>
        <taxon>Pezizomycotina</taxon>
        <taxon>Sordariomycetes</taxon>
        <taxon>Sordariomycetidae</taxon>
        <taxon>Phyllachorales</taxon>
        <taxon>Phyllachoraceae</taxon>
        <taxon>Phyllachora</taxon>
    </lineage>
</organism>
<evidence type="ECO:0008006" key="6">
    <source>
        <dbReference type="Google" id="ProtNLM"/>
    </source>
</evidence>
<feature type="active site" description="Nucleophile" evidence="1">
    <location>
        <position position="241"/>
    </location>
</feature>
<dbReference type="PANTHER" id="PTHR10188">
    <property type="entry name" value="L-ASPARAGINASE"/>
    <property type="match status" value="1"/>
</dbReference>
<name>A0AAD9I7H9_9PEZI</name>
<evidence type="ECO:0000256" key="1">
    <source>
        <dbReference type="PIRSR" id="PIRSR600246-1"/>
    </source>
</evidence>
<dbReference type="EMBL" id="JAQQPM010000005">
    <property type="protein sequence ID" value="KAK2071960.1"/>
    <property type="molecule type" value="Genomic_DNA"/>
</dbReference>
<dbReference type="PANTHER" id="PTHR10188:SF8">
    <property type="entry name" value="THREONINE ASPARTASE 1"/>
    <property type="match status" value="1"/>
</dbReference>
<proteinExistence type="predicted"/>
<dbReference type="CDD" id="cd04514">
    <property type="entry name" value="Taspase1_like"/>
    <property type="match status" value="1"/>
</dbReference>
<dbReference type="GO" id="GO:0004298">
    <property type="term" value="F:threonine-type endopeptidase activity"/>
    <property type="evidence" value="ECO:0007669"/>
    <property type="project" value="InterPro"/>
</dbReference>
<dbReference type="GO" id="GO:0005737">
    <property type="term" value="C:cytoplasm"/>
    <property type="evidence" value="ECO:0007669"/>
    <property type="project" value="TreeGrafter"/>
</dbReference>
<dbReference type="Proteomes" id="UP001217918">
    <property type="component" value="Unassembled WGS sequence"/>
</dbReference>
<feature type="site" description="Cleavage; by autolysis" evidence="2">
    <location>
        <begin position="240"/>
        <end position="241"/>
    </location>
</feature>
<dbReference type="Gene3D" id="3.60.20.30">
    <property type="entry name" value="(Glycosyl)asparaginase"/>
    <property type="match status" value="1"/>
</dbReference>
<reference evidence="4" key="1">
    <citation type="journal article" date="2023" name="Mol. Plant Microbe Interact.">
        <title>Elucidating the Obligate Nature and Biological Capacity of an Invasive Fungal Corn Pathogen.</title>
        <authorList>
            <person name="MacCready J.S."/>
            <person name="Roggenkamp E.M."/>
            <person name="Gdanetz K."/>
            <person name="Chilvers M.I."/>
        </authorList>
    </citation>
    <scope>NUCLEOTIDE SEQUENCE</scope>
    <source>
        <strain evidence="4">PM02</strain>
    </source>
</reference>
<evidence type="ECO:0000256" key="2">
    <source>
        <dbReference type="PIRSR" id="PIRSR600246-3"/>
    </source>
</evidence>
<evidence type="ECO:0000313" key="4">
    <source>
        <dbReference type="EMBL" id="KAK2071960.1"/>
    </source>
</evidence>
<dbReference type="Pfam" id="PF01112">
    <property type="entry name" value="Asparaginase_2"/>
    <property type="match status" value="1"/>
</dbReference>